<dbReference type="PANTHER" id="PTHR43544:SF26">
    <property type="entry name" value="SHORT CHAIN DEHYDROGENASE_REDUCTASE FAMILY OXIDOREDUCTASE (JCVI)"/>
    <property type="match status" value="1"/>
</dbReference>
<comment type="similarity">
    <text evidence="1">Belongs to the short-chain dehydrogenases/reductases (SDR) family.</text>
</comment>
<accession>A0A6A6CI52</accession>
<proteinExistence type="inferred from homology"/>
<dbReference type="Gene3D" id="3.40.50.720">
    <property type="entry name" value="NAD(P)-binding Rossmann-like Domain"/>
    <property type="match status" value="1"/>
</dbReference>
<dbReference type="EMBL" id="ML993595">
    <property type="protein sequence ID" value="KAF2166701.1"/>
    <property type="molecule type" value="Genomic_DNA"/>
</dbReference>
<evidence type="ECO:0000313" key="3">
    <source>
        <dbReference type="Proteomes" id="UP000799537"/>
    </source>
</evidence>
<dbReference type="GO" id="GO:0005737">
    <property type="term" value="C:cytoplasm"/>
    <property type="evidence" value="ECO:0007669"/>
    <property type="project" value="TreeGrafter"/>
</dbReference>
<dbReference type="InterPro" id="IPR051468">
    <property type="entry name" value="Fungal_SecMetab_SDRs"/>
</dbReference>
<dbReference type="GO" id="GO:0016491">
    <property type="term" value="F:oxidoreductase activity"/>
    <property type="evidence" value="ECO:0007669"/>
    <property type="project" value="TreeGrafter"/>
</dbReference>
<sequence length="181" mass="19762">HQGLGRGIATALLRREGATVVAAVRDPEHETARSLQELSRAQNARLIVVKIDAASKTDHAAAVKQIEENHHVKTIDVVIANAGIINSTPLVRESTFEGLLEHYQVNTVGTVMLYQATRTLLLESKNPRFIVTSGSGGSISQQDKIRVPLAEYGPSRAAVNWLFRKVHFEEERIAAVLVDPG</sequence>
<feature type="non-terminal residue" evidence="2">
    <location>
        <position position="1"/>
    </location>
</feature>
<gene>
    <name evidence="2" type="ORF">M409DRAFT_36665</name>
</gene>
<dbReference type="PANTHER" id="PTHR43544">
    <property type="entry name" value="SHORT-CHAIN DEHYDROGENASE/REDUCTASE"/>
    <property type="match status" value="1"/>
</dbReference>
<dbReference type="GeneID" id="54563863"/>
<keyword evidence="3" id="KW-1185">Reference proteome</keyword>
<dbReference type="SUPFAM" id="SSF51735">
    <property type="entry name" value="NAD(P)-binding Rossmann-fold domains"/>
    <property type="match status" value="1"/>
</dbReference>
<name>A0A6A6CI52_ZASCE</name>
<dbReference type="OrthoDB" id="9876299at2759"/>
<protein>
    <recommendedName>
        <fullName evidence="4">Ketoreductase (KR) domain-containing protein</fullName>
    </recommendedName>
</protein>
<dbReference type="RefSeq" id="XP_033667590.1">
    <property type="nucleotide sequence ID" value="XM_033810591.1"/>
</dbReference>
<dbReference type="InterPro" id="IPR002347">
    <property type="entry name" value="SDR_fam"/>
</dbReference>
<organism evidence="2 3">
    <name type="scientific">Zasmidium cellare ATCC 36951</name>
    <dbReference type="NCBI Taxonomy" id="1080233"/>
    <lineage>
        <taxon>Eukaryota</taxon>
        <taxon>Fungi</taxon>
        <taxon>Dikarya</taxon>
        <taxon>Ascomycota</taxon>
        <taxon>Pezizomycotina</taxon>
        <taxon>Dothideomycetes</taxon>
        <taxon>Dothideomycetidae</taxon>
        <taxon>Mycosphaerellales</taxon>
        <taxon>Mycosphaerellaceae</taxon>
        <taxon>Zasmidium</taxon>
    </lineage>
</organism>
<dbReference type="Proteomes" id="UP000799537">
    <property type="component" value="Unassembled WGS sequence"/>
</dbReference>
<dbReference type="Pfam" id="PF00106">
    <property type="entry name" value="adh_short"/>
    <property type="match status" value="1"/>
</dbReference>
<reference evidence="2" key="1">
    <citation type="journal article" date="2020" name="Stud. Mycol.">
        <title>101 Dothideomycetes genomes: a test case for predicting lifestyles and emergence of pathogens.</title>
        <authorList>
            <person name="Haridas S."/>
            <person name="Albert R."/>
            <person name="Binder M."/>
            <person name="Bloem J."/>
            <person name="Labutti K."/>
            <person name="Salamov A."/>
            <person name="Andreopoulos B."/>
            <person name="Baker S."/>
            <person name="Barry K."/>
            <person name="Bills G."/>
            <person name="Bluhm B."/>
            <person name="Cannon C."/>
            <person name="Castanera R."/>
            <person name="Culley D."/>
            <person name="Daum C."/>
            <person name="Ezra D."/>
            <person name="Gonzalez J."/>
            <person name="Henrissat B."/>
            <person name="Kuo A."/>
            <person name="Liang C."/>
            <person name="Lipzen A."/>
            <person name="Lutzoni F."/>
            <person name="Magnuson J."/>
            <person name="Mondo S."/>
            <person name="Nolan M."/>
            <person name="Ohm R."/>
            <person name="Pangilinan J."/>
            <person name="Park H.-J."/>
            <person name="Ramirez L."/>
            <person name="Alfaro M."/>
            <person name="Sun H."/>
            <person name="Tritt A."/>
            <person name="Yoshinaga Y."/>
            <person name="Zwiers L.-H."/>
            <person name="Turgeon B."/>
            <person name="Goodwin S."/>
            <person name="Spatafora J."/>
            <person name="Crous P."/>
            <person name="Grigoriev I."/>
        </authorList>
    </citation>
    <scope>NUCLEOTIDE SEQUENCE</scope>
    <source>
        <strain evidence="2">ATCC 36951</strain>
    </source>
</reference>
<dbReference type="AlphaFoldDB" id="A0A6A6CI52"/>
<evidence type="ECO:0008006" key="4">
    <source>
        <dbReference type="Google" id="ProtNLM"/>
    </source>
</evidence>
<evidence type="ECO:0000313" key="2">
    <source>
        <dbReference type="EMBL" id="KAF2166701.1"/>
    </source>
</evidence>
<evidence type="ECO:0000256" key="1">
    <source>
        <dbReference type="ARBA" id="ARBA00006484"/>
    </source>
</evidence>
<dbReference type="InterPro" id="IPR036291">
    <property type="entry name" value="NAD(P)-bd_dom_sf"/>
</dbReference>